<protein>
    <recommendedName>
        <fullName evidence="1">Digeranylgeranylglycerophospholipid reductase catalytic domain-containing protein</fullName>
    </recommendedName>
</protein>
<dbReference type="InterPro" id="IPR050407">
    <property type="entry name" value="Geranylgeranyl_reductase"/>
</dbReference>
<dbReference type="Pfam" id="PF12831">
    <property type="entry name" value="FAD_oxidored"/>
    <property type="match status" value="1"/>
</dbReference>
<name>A0A1J5DWT7_9BACT</name>
<evidence type="ECO:0000259" key="1">
    <source>
        <dbReference type="Pfam" id="PF22578"/>
    </source>
</evidence>
<organism evidence="2 3">
    <name type="scientific">Candidatus Desantisbacteria bacterium CG2_30_40_21</name>
    <dbReference type="NCBI Taxonomy" id="1817895"/>
    <lineage>
        <taxon>Bacteria</taxon>
        <taxon>Candidatus Desantisiibacteriota</taxon>
    </lineage>
</organism>
<dbReference type="InterPro" id="IPR054715">
    <property type="entry name" value="GGR_cat"/>
</dbReference>
<dbReference type="Gene3D" id="3.50.50.60">
    <property type="entry name" value="FAD/NAD(P)-binding domain"/>
    <property type="match status" value="1"/>
</dbReference>
<dbReference type="EMBL" id="MNYI01000233">
    <property type="protein sequence ID" value="OIP36778.1"/>
    <property type="molecule type" value="Genomic_DNA"/>
</dbReference>
<proteinExistence type="predicted"/>
<dbReference type="NCBIfam" id="TIGR02032">
    <property type="entry name" value="GG-red-SF"/>
    <property type="match status" value="1"/>
</dbReference>
<dbReference type="PANTHER" id="PTHR42685:SF22">
    <property type="entry name" value="CONDITIONED MEDIUM FACTOR RECEPTOR 1"/>
    <property type="match status" value="1"/>
</dbReference>
<dbReference type="InterPro" id="IPR011777">
    <property type="entry name" value="Geranylgeranyl_Rdtase_fam"/>
</dbReference>
<dbReference type="GO" id="GO:0016628">
    <property type="term" value="F:oxidoreductase activity, acting on the CH-CH group of donors, NAD or NADP as acceptor"/>
    <property type="evidence" value="ECO:0007669"/>
    <property type="project" value="InterPro"/>
</dbReference>
<dbReference type="SUPFAM" id="SSF51905">
    <property type="entry name" value="FAD/NAD(P)-binding domain"/>
    <property type="match status" value="1"/>
</dbReference>
<evidence type="ECO:0000313" key="2">
    <source>
        <dbReference type="EMBL" id="OIP36778.1"/>
    </source>
</evidence>
<dbReference type="Proteomes" id="UP000183085">
    <property type="component" value="Unassembled WGS sequence"/>
</dbReference>
<accession>A0A1J5DWT7</accession>
<comment type="caution">
    <text evidence="2">The sequence shown here is derived from an EMBL/GenBank/DDBJ whole genome shotgun (WGS) entry which is preliminary data.</text>
</comment>
<feature type="domain" description="Digeranylgeranylglycerophospholipid reductase catalytic" evidence="1">
    <location>
        <begin position="166"/>
        <end position="224"/>
    </location>
</feature>
<gene>
    <name evidence="2" type="ORF">AUJ95_09140</name>
</gene>
<dbReference type="PANTHER" id="PTHR42685">
    <property type="entry name" value="GERANYLGERANYL DIPHOSPHATE REDUCTASE"/>
    <property type="match status" value="1"/>
</dbReference>
<dbReference type="Pfam" id="PF22578">
    <property type="entry name" value="GGR_cat"/>
    <property type="match status" value="1"/>
</dbReference>
<evidence type="ECO:0000313" key="3">
    <source>
        <dbReference type="Proteomes" id="UP000183085"/>
    </source>
</evidence>
<sequence length="361" mass="39515">MQTTCDVLIVGAGPAGSSAALASAKIGVRVVMIEKKRQVGVPVQCAEYVPWQITQEVALPKNVIAQQIVVMRTHLPDGEMKETQARGFIIHRNLFDQHLVKTAFDAGAEIFLQTRAVGYENGVVRIKQGKQELQIKAQVIIGADGPYSTVGKWMGQGNTEFIHTAQYQMYLCHGLNSTEVYFRKDIPGGYGWVFPKGNVANVGVGVDLQFEVKPGEALHRFVEYLHACGIIEPEVIKRTGGVIPTGGLVKRLHHSNILLVGDAAGMAHPITGAGISNAVICGRMAGEIAAKAVLKNDLDVLKGYEEECRLVLDESLMRARQKRKAMEAKWSDGANDEELSKALHSSWIAFEEYWGGEKHDK</sequence>
<dbReference type="PRINTS" id="PR00420">
    <property type="entry name" value="RNGMNOXGNASE"/>
</dbReference>
<dbReference type="STRING" id="1817895.AUJ95_09140"/>
<dbReference type="AlphaFoldDB" id="A0A1J5DWT7"/>
<reference evidence="2 3" key="1">
    <citation type="journal article" date="2016" name="Environ. Microbiol.">
        <title>Genomic resolution of a cold subsurface aquifer community provides metabolic insights for novel microbes adapted to high CO concentrations.</title>
        <authorList>
            <person name="Probst A.J."/>
            <person name="Castelle C.J."/>
            <person name="Singh A."/>
            <person name="Brown C.T."/>
            <person name="Anantharaman K."/>
            <person name="Sharon I."/>
            <person name="Hug L.A."/>
            <person name="Burstein D."/>
            <person name="Emerson J.B."/>
            <person name="Thomas B.C."/>
            <person name="Banfield J.F."/>
        </authorList>
    </citation>
    <scope>NUCLEOTIDE SEQUENCE [LARGE SCALE GENOMIC DNA]</scope>
    <source>
        <strain evidence="2">CG2_30_40_21</strain>
    </source>
</reference>
<dbReference type="InterPro" id="IPR036188">
    <property type="entry name" value="FAD/NAD-bd_sf"/>
</dbReference>